<keyword evidence="2" id="KW-0863">Zinc-finger</keyword>
<keyword evidence="7" id="KW-1185">Reference proteome</keyword>
<dbReference type="OMA" id="NECAYAD"/>
<dbReference type="GO" id="GO:0031440">
    <property type="term" value="P:regulation of mRNA 3'-end processing"/>
    <property type="evidence" value="ECO:0007669"/>
    <property type="project" value="TreeGrafter"/>
</dbReference>
<dbReference type="PROSITE" id="PS51321">
    <property type="entry name" value="TFIIS_CENTRAL"/>
    <property type="match status" value="1"/>
</dbReference>
<name>C1DYW1_MICCC</name>
<evidence type="ECO:0000313" key="7">
    <source>
        <dbReference type="Proteomes" id="UP000002009"/>
    </source>
</evidence>
<dbReference type="STRING" id="296587.C1DYW1"/>
<dbReference type="AlphaFoldDB" id="C1DYW1"/>
<dbReference type="EMBL" id="CP001323">
    <property type="protein sequence ID" value="ACO61012.1"/>
    <property type="molecule type" value="Genomic_DNA"/>
</dbReference>
<dbReference type="GO" id="GO:0006362">
    <property type="term" value="P:transcription elongation by RNA polymerase I"/>
    <property type="evidence" value="ECO:0007669"/>
    <property type="project" value="TreeGrafter"/>
</dbReference>
<dbReference type="GO" id="GO:0008270">
    <property type="term" value="F:zinc ion binding"/>
    <property type="evidence" value="ECO:0007669"/>
    <property type="project" value="UniProtKB-KW"/>
</dbReference>
<dbReference type="PANTHER" id="PTHR11477">
    <property type="entry name" value="TRANSCRIPTION FACTOR S-II ZINC FINGER DOMAIN-CONTAINING PROTEIN"/>
    <property type="match status" value="1"/>
</dbReference>
<dbReference type="InParanoid" id="C1DYW1"/>
<keyword evidence="1" id="KW-0479">Metal-binding</keyword>
<dbReference type="SMART" id="SM00510">
    <property type="entry name" value="TFS2M"/>
    <property type="match status" value="1"/>
</dbReference>
<dbReference type="SUPFAM" id="SSF46942">
    <property type="entry name" value="Elongation factor TFIIS domain 2"/>
    <property type="match status" value="1"/>
</dbReference>
<evidence type="ECO:0000256" key="4">
    <source>
        <dbReference type="ARBA" id="ARBA00023242"/>
    </source>
</evidence>
<dbReference type="OrthoDB" id="44867at2759"/>
<evidence type="ECO:0000256" key="1">
    <source>
        <dbReference type="ARBA" id="ARBA00022723"/>
    </source>
</evidence>
<dbReference type="GeneID" id="8240949"/>
<dbReference type="GO" id="GO:0031564">
    <property type="term" value="P:transcription antitermination"/>
    <property type="evidence" value="ECO:0007669"/>
    <property type="project" value="TreeGrafter"/>
</dbReference>
<evidence type="ECO:0000256" key="2">
    <source>
        <dbReference type="ARBA" id="ARBA00022771"/>
    </source>
</evidence>
<keyword evidence="3" id="KW-0862">Zinc</keyword>
<dbReference type="eggNOG" id="KOG1105">
    <property type="taxonomic scope" value="Eukaryota"/>
</dbReference>
<dbReference type="PANTHER" id="PTHR11477:SF0">
    <property type="entry name" value="IP08861P-RELATED"/>
    <property type="match status" value="1"/>
</dbReference>
<dbReference type="Gene3D" id="1.10.472.30">
    <property type="entry name" value="Transcription elongation factor S-II, central domain"/>
    <property type="match status" value="1"/>
</dbReference>
<dbReference type="RefSeq" id="XP_002499754.1">
    <property type="nucleotide sequence ID" value="XM_002499708.1"/>
</dbReference>
<dbReference type="Gene3D" id="2.20.25.10">
    <property type="match status" value="1"/>
</dbReference>
<accession>C1DYW1</accession>
<dbReference type="Pfam" id="PF07500">
    <property type="entry name" value="TFIIS_M"/>
    <property type="match status" value="1"/>
</dbReference>
<dbReference type="InterPro" id="IPR036575">
    <property type="entry name" value="TFIIS_cen_dom_sf"/>
</dbReference>
<dbReference type="GO" id="GO:0005634">
    <property type="term" value="C:nucleus"/>
    <property type="evidence" value="ECO:0007669"/>
    <property type="project" value="TreeGrafter"/>
</dbReference>
<protein>
    <recommendedName>
        <fullName evidence="5">TFIIS central domain-containing protein</fullName>
    </recommendedName>
</protein>
<reference evidence="6 7" key="1">
    <citation type="journal article" date="2009" name="Science">
        <title>Green evolution and dynamic adaptations revealed by genomes of the marine picoeukaryotes Micromonas.</title>
        <authorList>
            <person name="Worden A.Z."/>
            <person name="Lee J.H."/>
            <person name="Mock T."/>
            <person name="Rouze P."/>
            <person name="Simmons M.P."/>
            <person name="Aerts A.L."/>
            <person name="Allen A.E."/>
            <person name="Cuvelier M.L."/>
            <person name="Derelle E."/>
            <person name="Everett M.V."/>
            <person name="Foulon E."/>
            <person name="Grimwood J."/>
            <person name="Gundlach H."/>
            <person name="Henrissat B."/>
            <person name="Napoli C."/>
            <person name="McDonald S.M."/>
            <person name="Parker M.S."/>
            <person name="Rombauts S."/>
            <person name="Salamov A."/>
            <person name="Von Dassow P."/>
            <person name="Badger J.H."/>
            <person name="Coutinho P.M."/>
            <person name="Demir E."/>
            <person name="Dubchak I."/>
            <person name="Gentemann C."/>
            <person name="Eikrem W."/>
            <person name="Gready J.E."/>
            <person name="John U."/>
            <person name="Lanier W."/>
            <person name="Lindquist E.A."/>
            <person name="Lucas S."/>
            <person name="Mayer K.F."/>
            <person name="Moreau H."/>
            <person name="Not F."/>
            <person name="Otillar R."/>
            <person name="Panaud O."/>
            <person name="Pangilinan J."/>
            <person name="Paulsen I."/>
            <person name="Piegu B."/>
            <person name="Poliakov A."/>
            <person name="Robbens S."/>
            <person name="Schmutz J."/>
            <person name="Toulza E."/>
            <person name="Wyss T."/>
            <person name="Zelensky A."/>
            <person name="Zhou K."/>
            <person name="Armbrust E.V."/>
            <person name="Bhattacharya D."/>
            <person name="Goodenough U.W."/>
            <person name="Van de Peer Y."/>
            <person name="Grigoriev I.V."/>
        </authorList>
    </citation>
    <scope>NUCLEOTIDE SEQUENCE [LARGE SCALE GENOMIC DNA]</scope>
    <source>
        <strain evidence="7">RCC299 / NOUM17</strain>
    </source>
</reference>
<evidence type="ECO:0000259" key="5">
    <source>
        <dbReference type="PROSITE" id="PS51321"/>
    </source>
</evidence>
<evidence type="ECO:0000256" key="3">
    <source>
        <dbReference type="ARBA" id="ARBA00022833"/>
    </source>
</evidence>
<gene>
    <name evidence="6" type="ORF">MICPUN_98743</name>
</gene>
<evidence type="ECO:0000313" key="6">
    <source>
        <dbReference type="EMBL" id="ACO61012.1"/>
    </source>
</evidence>
<feature type="domain" description="TFIIS central" evidence="5">
    <location>
        <begin position="12"/>
        <end position="121"/>
    </location>
</feature>
<dbReference type="GO" id="GO:0006368">
    <property type="term" value="P:transcription elongation by RNA polymerase II"/>
    <property type="evidence" value="ECO:0007669"/>
    <property type="project" value="TreeGrafter"/>
</dbReference>
<dbReference type="KEGG" id="mis:MICPUN_98743"/>
<proteinExistence type="predicted"/>
<dbReference type="Proteomes" id="UP000002009">
    <property type="component" value="Chromosome 2"/>
</dbReference>
<keyword evidence="4" id="KW-0539">Nucleus</keyword>
<dbReference type="InterPro" id="IPR003618">
    <property type="entry name" value="TFIIS_cen_dom"/>
</dbReference>
<sequence>MAEEAAAEDQETRTKIAFNLGEALEDPSPLFDLARAVEQALFVRKGSDAKDPSYRSAARFLAANIRRNGPLRRRVLDGELSPEALCELSPDELATDEMKRKREKMEERSYKRRTRTTTDTLTDTTKYHCKDCDSNECAYADLKGHRDIRKNETWGSNESADDARVMVVCKQCGAEWNETVL</sequence>
<organism evidence="6 7">
    <name type="scientific">Micromonas commoda (strain RCC299 / NOUM17 / CCMP2709)</name>
    <name type="common">Picoplanktonic green alga</name>
    <dbReference type="NCBI Taxonomy" id="296587"/>
    <lineage>
        <taxon>Eukaryota</taxon>
        <taxon>Viridiplantae</taxon>
        <taxon>Chlorophyta</taxon>
        <taxon>Mamiellophyceae</taxon>
        <taxon>Mamiellales</taxon>
        <taxon>Mamiellaceae</taxon>
        <taxon>Micromonas</taxon>
    </lineage>
</organism>